<feature type="transmembrane region" description="Helical" evidence="6">
    <location>
        <begin position="92"/>
        <end position="114"/>
    </location>
</feature>
<evidence type="ECO:0000313" key="8">
    <source>
        <dbReference type="Proteomes" id="UP000636709"/>
    </source>
</evidence>
<evidence type="ECO:0000256" key="4">
    <source>
        <dbReference type="ARBA" id="ARBA00022989"/>
    </source>
</evidence>
<feature type="transmembrane region" description="Helical" evidence="6">
    <location>
        <begin position="343"/>
        <end position="363"/>
    </location>
</feature>
<evidence type="ECO:0000256" key="3">
    <source>
        <dbReference type="ARBA" id="ARBA00022692"/>
    </source>
</evidence>
<evidence type="ECO:0000256" key="6">
    <source>
        <dbReference type="SAM" id="Phobius"/>
    </source>
</evidence>
<gene>
    <name evidence="7" type="ORF">HU200_004589</name>
</gene>
<feature type="transmembrane region" description="Helical" evidence="6">
    <location>
        <begin position="466"/>
        <end position="491"/>
    </location>
</feature>
<dbReference type="GO" id="GO:0022857">
    <property type="term" value="F:transmembrane transporter activity"/>
    <property type="evidence" value="ECO:0007669"/>
    <property type="project" value="InterPro"/>
</dbReference>
<dbReference type="SUPFAM" id="SSF103473">
    <property type="entry name" value="MFS general substrate transporter"/>
    <property type="match status" value="1"/>
</dbReference>
<dbReference type="GO" id="GO:0016020">
    <property type="term" value="C:membrane"/>
    <property type="evidence" value="ECO:0007669"/>
    <property type="project" value="UniProtKB-SubCell"/>
</dbReference>
<dbReference type="InterPro" id="IPR000109">
    <property type="entry name" value="POT_fam"/>
</dbReference>
<feature type="transmembrane region" description="Helical" evidence="6">
    <location>
        <begin position="424"/>
        <end position="445"/>
    </location>
</feature>
<feature type="transmembrane region" description="Helical" evidence="6">
    <location>
        <begin position="511"/>
        <end position="531"/>
    </location>
</feature>
<organism evidence="7 8">
    <name type="scientific">Digitaria exilis</name>
    <dbReference type="NCBI Taxonomy" id="1010633"/>
    <lineage>
        <taxon>Eukaryota</taxon>
        <taxon>Viridiplantae</taxon>
        <taxon>Streptophyta</taxon>
        <taxon>Embryophyta</taxon>
        <taxon>Tracheophyta</taxon>
        <taxon>Spermatophyta</taxon>
        <taxon>Magnoliopsida</taxon>
        <taxon>Liliopsida</taxon>
        <taxon>Poales</taxon>
        <taxon>Poaceae</taxon>
        <taxon>PACMAD clade</taxon>
        <taxon>Panicoideae</taxon>
        <taxon>Panicodae</taxon>
        <taxon>Paniceae</taxon>
        <taxon>Anthephorinae</taxon>
        <taxon>Digitaria</taxon>
    </lineage>
</organism>
<sequence>MRYGCGKNDDTQTIGRLDVHLLRTAMESGGSGELLLRSEPSSVISRAGDDGRGGWRAALFIVAVGFFERIGFFGVSANLIMYLTGPLGMSTAAAAAGVNAWSGTVQVLPLVGALVADSRLGRYRALLSAGLLYVLSLGMLTASSMLQTASSPPPAQLAFFYVALYLLALAQGFYAPCGEAFGADQFAPSDGGDPRFRSSYFNWFHFSISWGYAIASAGLSYLQDNAGWTIGFGACWAAMVLCLAVFLLGTPTYRAKQPADGGPFAETVRAWSARVFRRKDTTTTERLLDQQREADNGLVSKLLPIWLTSQVFAAIFSQVSTLFTKQASTLDRRLGTTTTGIVVPPAALQCLTNITFIVMLPLYDRVIVPLARRLTGHAAGITMLQRIGASMATSCAAMAVAALVEARRLHVADDAGLVDRPDVAVPMTLWWMVPLYVLIGLAGVLGQVGLEEFFYDQVPDSLRSVGLALCLSIFGVGSYASSILVSAIDWATRSKGESWFSDNLNRAHLDYFYWLLAGLAALEVAAFLHFANRYVYRNKGEL</sequence>
<keyword evidence="3 6" id="KW-0812">Transmembrane</keyword>
<evidence type="ECO:0000313" key="7">
    <source>
        <dbReference type="EMBL" id="KAF8775190.1"/>
    </source>
</evidence>
<dbReference type="Gene3D" id="1.20.1250.20">
    <property type="entry name" value="MFS general substrate transporter like domains"/>
    <property type="match status" value="1"/>
</dbReference>
<dbReference type="FunFam" id="1.20.1250.20:FF:000410">
    <property type="entry name" value="POT family protein"/>
    <property type="match status" value="1"/>
</dbReference>
<reference evidence="7" key="1">
    <citation type="submission" date="2020-07" db="EMBL/GenBank/DDBJ databases">
        <title>Genome sequence and genetic diversity analysis of an under-domesticated orphan crop, white fonio (Digitaria exilis).</title>
        <authorList>
            <person name="Bennetzen J.L."/>
            <person name="Chen S."/>
            <person name="Ma X."/>
            <person name="Wang X."/>
            <person name="Yssel A.E.J."/>
            <person name="Chaluvadi S.R."/>
            <person name="Johnson M."/>
            <person name="Gangashetty P."/>
            <person name="Hamidou F."/>
            <person name="Sanogo M.D."/>
            <person name="Zwaenepoel A."/>
            <person name="Wallace J."/>
            <person name="Van De Peer Y."/>
            <person name="Van Deynze A."/>
        </authorList>
    </citation>
    <scope>NUCLEOTIDE SEQUENCE</scope>
    <source>
        <tissue evidence="7">Leaves</tissue>
    </source>
</reference>
<protein>
    <submittedName>
        <fullName evidence="7">Uncharacterized protein</fullName>
    </submittedName>
</protein>
<evidence type="ECO:0000256" key="1">
    <source>
        <dbReference type="ARBA" id="ARBA00004141"/>
    </source>
</evidence>
<feature type="transmembrane region" description="Helical" evidence="6">
    <location>
        <begin position="228"/>
        <end position="248"/>
    </location>
</feature>
<dbReference type="InterPro" id="IPR036259">
    <property type="entry name" value="MFS_trans_sf"/>
</dbReference>
<name>A0A835FVE1_9POAL</name>
<evidence type="ECO:0000256" key="2">
    <source>
        <dbReference type="ARBA" id="ARBA00005982"/>
    </source>
</evidence>
<comment type="caution">
    <text evidence="7">The sequence shown here is derived from an EMBL/GenBank/DDBJ whole genome shotgun (WGS) entry which is preliminary data.</text>
</comment>
<feature type="transmembrane region" description="Helical" evidence="6">
    <location>
        <begin position="126"/>
        <end position="146"/>
    </location>
</feature>
<dbReference type="Proteomes" id="UP000636709">
    <property type="component" value="Unassembled WGS sequence"/>
</dbReference>
<keyword evidence="5 6" id="KW-0472">Membrane</keyword>
<dbReference type="EMBL" id="JACEFO010000325">
    <property type="protein sequence ID" value="KAF8775190.1"/>
    <property type="molecule type" value="Genomic_DNA"/>
</dbReference>
<proteinExistence type="inferred from homology"/>
<feature type="transmembrane region" description="Helical" evidence="6">
    <location>
        <begin position="203"/>
        <end position="222"/>
    </location>
</feature>
<feature type="transmembrane region" description="Helical" evidence="6">
    <location>
        <begin position="57"/>
        <end position="80"/>
    </location>
</feature>
<dbReference type="OrthoDB" id="8904098at2759"/>
<keyword evidence="4 6" id="KW-1133">Transmembrane helix</keyword>
<comment type="subcellular location">
    <subcellularLocation>
        <location evidence="1">Membrane</location>
        <topology evidence="1">Multi-pass membrane protein</topology>
    </subcellularLocation>
</comment>
<keyword evidence="8" id="KW-1185">Reference proteome</keyword>
<dbReference type="Pfam" id="PF00854">
    <property type="entry name" value="PTR2"/>
    <property type="match status" value="1"/>
</dbReference>
<feature type="transmembrane region" description="Helical" evidence="6">
    <location>
        <begin position="384"/>
        <end position="404"/>
    </location>
</feature>
<feature type="transmembrane region" description="Helical" evidence="6">
    <location>
        <begin position="158"/>
        <end position="182"/>
    </location>
</feature>
<evidence type="ECO:0000256" key="5">
    <source>
        <dbReference type="ARBA" id="ARBA00023136"/>
    </source>
</evidence>
<dbReference type="AlphaFoldDB" id="A0A835FVE1"/>
<accession>A0A835FVE1</accession>
<dbReference type="PANTHER" id="PTHR11654">
    <property type="entry name" value="OLIGOPEPTIDE TRANSPORTER-RELATED"/>
    <property type="match status" value="1"/>
</dbReference>
<comment type="similarity">
    <text evidence="2">Belongs to the major facilitator superfamily. Proton-dependent oligopeptide transporter (POT/PTR) (TC 2.A.17) family.</text>
</comment>